<dbReference type="Proteomes" id="UP001497623">
    <property type="component" value="Unassembled WGS sequence"/>
</dbReference>
<dbReference type="GO" id="GO:0005829">
    <property type="term" value="C:cytosol"/>
    <property type="evidence" value="ECO:0007669"/>
    <property type="project" value="UniProtKB-SubCell"/>
</dbReference>
<proteinExistence type="inferred from homology"/>
<dbReference type="PANTHER" id="PTHR11941:SF27">
    <property type="entry name" value="ETHYLMALONYL-COA DECARBOXYLASE"/>
    <property type="match status" value="1"/>
</dbReference>
<dbReference type="PANTHER" id="PTHR11941">
    <property type="entry name" value="ENOYL-COA HYDRATASE-RELATED"/>
    <property type="match status" value="1"/>
</dbReference>
<comment type="similarity">
    <text evidence="2 13">Belongs to the enoyl-CoA hydratase/isomerase family.</text>
</comment>
<dbReference type="CDD" id="cd06558">
    <property type="entry name" value="crotonase-like"/>
    <property type="match status" value="1"/>
</dbReference>
<dbReference type="Gene3D" id="3.90.226.10">
    <property type="entry name" value="2-enoyl-CoA Hydratase, Chain A, domain 1"/>
    <property type="match status" value="1"/>
</dbReference>
<comment type="catalytic activity">
    <reaction evidence="6">
        <text>(2R)-ethylmalonyl-CoA + H(+) = butanoyl-CoA + CO2</text>
        <dbReference type="Rhea" id="RHEA:59540"/>
        <dbReference type="ChEBI" id="CHEBI:15378"/>
        <dbReference type="ChEBI" id="CHEBI:16526"/>
        <dbReference type="ChEBI" id="CHEBI:57371"/>
        <dbReference type="ChEBI" id="CHEBI:85316"/>
        <dbReference type="EC" id="4.1.1.94"/>
    </reaction>
    <physiologicalReaction direction="left-to-right" evidence="6">
        <dbReference type="Rhea" id="RHEA:59541"/>
    </physiologicalReaction>
</comment>
<organism evidence="14 15">
    <name type="scientific">Meganyctiphanes norvegica</name>
    <name type="common">Northern krill</name>
    <name type="synonym">Thysanopoda norvegica</name>
    <dbReference type="NCBI Taxonomy" id="48144"/>
    <lineage>
        <taxon>Eukaryota</taxon>
        <taxon>Metazoa</taxon>
        <taxon>Ecdysozoa</taxon>
        <taxon>Arthropoda</taxon>
        <taxon>Crustacea</taxon>
        <taxon>Multicrustacea</taxon>
        <taxon>Malacostraca</taxon>
        <taxon>Eumalacostraca</taxon>
        <taxon>Eucarida</taxon>
        <taxon>Euphausiacea</taxon>
        <taxon>Euphausiidae</taxon>
        <taxon>Meganyctiphanes</taxon>
    </lineage>
</organism>
<evidence type="ECO:0000256" key="6">
    <source>
        <dbReference type="ARBA" id="ARBA00036541"/>
    </source>
</evidence>
<comment type="catalytic activity">
    <reaction evidence="11">
        <text>(S)-methylmalonyl-CoA + H(+) = propanoyl-CoA + CO2</text>
        <dbReference type="Rhea" id="RHEA:61340"/>
        <dbReference type="ChEBI" id="CHEBI:15378"/>
        <dbReference type="ChEBI" id="CHEBI:16526"/>
        <dbReference type="ChEBI" id="CHEBI:57327"/>
        <dbReference type="ChEBI" id="CHEBI:57392"/>
        <dbReference type="EC" id="4.1.1.94"/>
    </reaction>
    <physiologicalReaction direction="left-to-right" evidence="11">
        <dbReference type="Rhea" id="RHEA:61341"/>
    </physiologicalReaction>
</comment>
<gene>
    <name evidence="14" type="ORF">MNOR_LOCUS35616</name>
</gene>
<evidence type="ECO:0000256" key="12">
    <source>
        <dbReference type="ARBA" id="ARBA00056546"/>
    </source>
</evidence>
<dbReference type="SUPFAM" id="SSF52096">
    <property type="entry name" value="ClpP/crotonase"/>
    <property type="match status" value="1"/>
</dbReference>
<evidence type="ECO:0000313" key="15">
    <source>
        <dbReference type="Proteomes" id="UP001497623"/>
    </source>
</evidence>
<comment type="function">
    <text evidence="12">Decarboxylates ethylmalonyl-CoA, a potentially toxic metabolite, to form butyryl-CoA, suggesting it might be involved in metabolite proofreading. Acts preferentially on (S)-ethylmalonyl-CoA but also has some activity on the (R)-isomer. Also has methylmalonyl-CoA decarboxylase activity at lower level.</text>
</comment>
<dbReference type="EC" id="4.1.1.94" evidence="7"/>
<evidence type="ECO:0000256" key="9">
    <source>
        <dbReference type="ARBA" id="ARBA00042052"/>
    </source>
</evidence>
<evidence type="ECO:0000256" key="8">
    <source>
        <dbReference type="ARBA" id="ARBA00039903"/>
    </source>
</evidence>
<comment type="caution">
    <text evidence="14">The sequence shown here is derived from an EMBL/GenBank/DDBJ whole genome shotgun (WGS) entry which is preliminary data.</text>
</comment>
<comment type="catalytic activity">
    <reaction evidence="5">
        <text>(2S)-ethylmalonyl-CoA + H(+) = butanoyl-CoA + CO2</text>
        <dbReference type="Rhea" id="RHEA:32131"/>
        <dbReference type="ChEBI" id="CHEBI:15378"/>
        <dbReference type="ChEBI" id="CHEBI:16526"/>
        <dbReference type="ChEBI" id="CHEBI:57371"/>
        <dbReference type="ChEBI" id="CHEBI:60909"/>
        <dbReference type="EC" id="4.1.1.94"/>
    </reaction>
    <physiologicalReaction direction="left-to-right" evidence="5">
        <dbReference type="Rhea" id="RHEA:32132"/>
    </physiologicalReaction>
</comment>
<evidence type="ECO:0000256" key="7">
    <source>
        <dbReference type="ARBA" id="ARBA00038883"/>
    </source>
</evidence>
<dbReference type="EMBL" id="CAXKWB010060204">
    <property type="protein sequence ID" value="CAL4182720.1"/>
    <property type="molecule type" value="Genomic_DNA"/>
</dbReference>
<dbReference type="InterPro" id="IPR029045">
    <property type="entry name" value="ClpP/crotonase-like_dom_sf"/>
</dbReference>
<dbReference type="GO" id="GO:0006635">
    <property type="term" value="P:fatty acid beta-oxidation"/>
    <property type="evidence" value="ECO:0007669"/>
    <property type="project" value="TreeGrafter"/>
</dbReference>
<keyword evidence="3" id="KW-0963">Cytoplasm</keyword>
<dbReference type="PROSITE" id="PS00166">
    <property type="entry name" value="ENOYL_COA_HYDRATASE"/>
    <property type="match status" value="1"/>
</dbReference>
<keyword evidence="15" id="KW-1185">Reference proteome</keyword>
<evidence type="ECO:0000256" key="1">
    <source>
        <dbReference type="ARBA" id="ARBA00004514"/>
    </source>
</evidence>
<evidence type="ECO:0000256" key="5">
    <source>
        <dbReference type="ARBA" id="ARBA00036343"/>
    </source>
</evidence>
<dbReference type="GO" id="GO:0004492">
    <property type="term" value="F:methyl/ethyl malonyl-CoA decarboxylase activity"/>
    <property type="evidence" value="ECO:0007669"/>
    <property type="project" value="UniProtKB-EC"/>
</dbReference>
<comment type="subcellular location">
    <subcellularLocation>
        <location evidence="1">Cytoplasm</location>
        <location evidence="1">Cytosol</location>
    </subcellularLocation>
</comment>
<dbReference type="InterPro" id="IPR018376">
    <property type="entry name" value="Enoyl-CoA_hyd/isom_CS"/>
</dbReference>
<sequence length="292" mass="31878">MISIGLKKIRPILQFNLRLYQSLSKSTLNEAIEKLKPLKGGHISLVKDEASGIATITLEHAEKKNALSGQMMVEFADIVEDLKLWESGKGLILRGSGDTFCSGGDLNTVKNINNPCDGLLMSTLMHSTLNQLYCLPLVTVTLVHGKAIGGGSELTTATDFRVFSNTGETSFVQGKMGVVTGWGGGTRLVHLLGPRLALYLMTSCKKVSSEEALNIGLSDSTVPVDSRYEDTLNWLHQLIKHDSEVINAMKNIVIGARNLTLEESFLNERTLFSPLWGGPANMRALKKNVKHK</sequence>
<evidence type="ECO:0000256" key="10">
    <source>
        <dbReference type="ARBA" id="ARBA00042182"/>
    </source>
</evidence>
<accession>A0AAV2SBR5</accession>
<evidence type="ECO:0000256" key="2">
    <source>
        <dbReference type="ARBA" id="ARBA00005254"/>
    </source>
</evidence>
<dbReference type="Pfam" id="PF00378">
    <property type="entry name" value="ECH_1"/>
    <property type="match status" value="1"/>
</dbReference>
<dbReference type="InterPro" id="IPR001753">
    <property type="entry name" value="Enoyl-CoA_hydra/iso"/>
</dbReference>
<evidence type="ECO:0000256" key="3">
    <source>
        <dbReference type="ARBA" id="ARBA00022490"/>
    </source>
</evidence>
<dbReference type="FunFam" id="3.90.226.10:FF:000109">
    <property type="entry name" value="Enoyl-CoA hydratase, putative"/>
    <property type="match status" value="1"/>
</dbReference>
<reference evidence="14 15" key="1">
    <citation type="submission" date="2024-05" db="EMBL/GenBank/DDBJ databases">
        <authorList>
            <person name="Wallberg A."/>
        </authorList>
    </citation>
    <scope>NUCLEOTIDE SEQUENCE [LARGE SCALE GENOMIC DNA]</scope>
</reference>
<evidence type="ECO:0000313" key="14">
    <source>
        <dbReference type="EMBL" id="CAL4182720.1"/>
    </source>
</evidence>
<dbReference type="AlphaFoldDB" id="A0AAV2SBR5"/>
<evidence type="ECO:0000256" key="13">
    <source>
        <dbReference type="RuleBase" id="RU003707"/>
    </source>
</evidence>
<keyword evidence="4" id="KW-0456">Lyase</keyword>
<evidence type="ECO:0000256" key="4">
    <source>
        <dbReference type="ARBA" id="ARBA00023239"/>
    </source>
</evidence>
<evidence type="ECO:0000256" key="11">
    <source>
        <dbReference type="ARBA" id="ARBA00047446"/>
    </source>
</evidence>
<protein>
    <recommendedName>
        <fullName evidence="8">Ethylmalonyl-CoA decarboxylase</fullName>
        <ecNumber evidence="7">4.1.1.94</ecNumber>
    </recommendedName>
    <alternativeName>
        <fullName evidence="10">Enoyl-CoA hydratase domain-containing protein 1</fullName>
    </alternativeName>
    <alternativeName>
        <fullName evidence="9">Methylmalonyl-CoA decarboxylase</fullName>
    </alternativeName>
</protein>
<name>A0AAV2SBR5_MEGNR</name>